<proteinExistence type="predicted"/>
<feature type="transmembrane region" description="Helical" evidence="1">
    <location>
        <begin position="34"/>
        <end position="51"/>
    </location>
</feature>
<feature type="transmembrane region" description="Helical" evidence="1">
    <location>
        <begin position="129"/>
        <end position="151"/>
    </location>
</feature>
<keyword evidence="1" id="KW-0472">Membrane</keyword>
<dbReference type="Proteomes" id="UP000515861">
    <property type="component" value="Chromosome"/>
</dbReference>
<keyword evidence="1" id="KW-1133">Transmembrane helix</keyword>
<protein>
    <submittedName>
        <fullName evidence="2">Uncharacterized protein</fullName>
    </submittedName>
</protein>
<evidence type="ECO:0000256" key="1">
    <source>
        <dbReference type="SAM" id="Phobius"/>
    </source>
</evidence>
<gene>
    <name evidence="2" type="ORF">H8M03_10140</name>
</gene>
<sequence>MSPLLTYFWPIFAVALVLGAIGGSLWLRRSKRTFLIASGVIALAFTGLWHGPLGGAGRFIAQVEPAARFILVDWEMPQVQAPLHRGPLTRRLMLSGQADEFQREELVRIMSMTPGVSRATWDTSGGVPMILEGLAVAIAGFLIGLLLAYVVELRRRYNSQWSW</sequence>
<feature type="transmembrane region" description="Helical" evidence="1">
    <location>
        <begin position="6"/>
        <end position="27"/>
    </location>
</feature>
<dbReference type="KEGG" id="ssau:H8M03_10140"/>
<dbReference type="EMBL" id="CP060697">
    <property type="protein sequence ID" value="QNM82367.1"/>
    <property type="molecule type" value="Genomic_DNA"/>
</dbReference>
<organism evidence="2 3">
    <name type="scientific">Sphingomonas sabuli</name>
    <dbReference type="NCBI Taxonomy" id="2764186"/>
    <lineage>
        <taxon>Bacteria</taxon>
        <taxon>Pseudomonadati</taxon>
        <taxon>Pseudomonadota</taxon>
        <taxon>Alphaproteobacteria</taxon>
        <taxon>Sphingomonadales</taxon>
        <taxon>Sphingomonadaceae</taxon>
        <taxon>Sphingomonas</taxon>
    </lineage>
</organism>
<dbReference type="AlphaFoldDB" id="A0A7G9L168"/>
<evidence type="ECO:0000313" key="3">
    <source>
        <dbReference type="Proteomes" id="UP000515861"/>
    </source>
</evidence>
<keyword evidence="1" id="KW-0812">Transmembrane</keyword>
<name>A0A7G9L168_9SPHN</name>
<accession>A0A7G9L168</accession>
<dbReference type="RefSeq" id="WP_187479322.1">
    <property type="nucleotide sequence ID" value="NZ_CP060697.1"/>
</dbReference>
<keyword evidence="3" id="KW-1185">Reference proteome</keyword>
<evidence type="ECO:0000313" key="2">
    <source>
        <dbReference type="EMBL" id="QNM82367.1"/>
    </source>
</evidence>
<reference evidence="2 3" key="1">
    <citation type="submission" date="2020-08" db="EMBL/GenBank/DDBJ databases">
        <title>Sphingomonas sp. sand1-3 16S ribosomal RNA gene Genome sequencing and assembly.</title>
        <authorList>
            <person name="Kang M."/>
        </authorList>
    </citation>
    <scope>NUCLEOTIDE SEQUENCE [LARGE SCALE GENOMIC DNA]</scope>
    <source>
        <strain evidence="3">sand1-3</strain>
    </source>
</reference>